<dbReference type="OrthoDB" id="3364872at2759"/>
<feature type="compositionally biased region" description="Basic residues" evidence="2">
    <location>
        <begin position="359"/>
        <end position="374"/>
    </location>
</feature>
<feature type="compositionally biased region" description="Basic and acidic residues" evidence="2">
    <location>
        <begin position="447"/>
        <end position="456"/>
    </location>
</feature>
<organism evidence="4 5">
    <name type="scientific">Torulaspora delbrueckii</name>
    <name type="common">Yeast</name>
    <name type="synonym">Candida colliculosa</name>
    <dbReference type="NCBI Taxonomy" id="4950"/>
    <lineage>
        <taxon>Eukaryota</taxon>
        <taxon>Fungi</taxon>
        <taxon>Dikarya</taxon>
        <taxon>Ascomycota</taxon>
        <taxon>Saccharomycotina</taxon>
        <taxon>Saccharomycetes</taxon>
        <taxon>Saccharomycetales</taxon>
        <taxon>Saccharomycetaceae</taxon>
        <taxon>Torulaspora</taxon>
    </lineage>
</organism>
<feature type="compositionally biased region" description="Acidic residues" evidence="2">
    <location>
        <begin position="272"/>
        <end position="281"/>
    </location>
</feature>
<dbReference type="PANTHER" id="PTHR23325">
    <property type="entry name" value="SERUM RESPONSE FACTOR-BINDING"/>
    <property type="match status" value="1"/>
</dbReference>
<dbReference type="RefSeq" id="XP_003679990.1">
    <property type="nucleotide sequence ID" value="XM_003679942.1"/>
</dbReference>
<evidence type="ECO:0000313" key="4">
    <source>
        <dbReference type="EMBL" id="CCE90779.1"/>
    </source>
</evidence>
<feature type="compositionally biased region" description="Basic and acidic residues" evidence="2">
    <location>
        <begin position="375"/>
        <end position="405"/>
    </location>
</feature>
<feature type="domain" description="Bud22" evidence="3">
    <location>
        <begin position="78"/>
        <end position="468"/>
    </location>
</feature>
<dbReference type="Pfam" id="PF09073">
    <property type="entry name" value="BUD22"/>
    <property type="match status" value="1"/>
</dbReference>
<feature type="compositionally biased region" description="Basic and acidic residues" evidence="2">
    <location>
        <begin position="346"/>
        <end position="358"/>
    </location>
</feature>
<dbReference type="GO" id="GO:0030686">
    <property type="term" value="C:90S preribosome"/>
    <property type="evidence" value="ECO:0007669"/>
    <property type="project" value="EnsemblFungi"/>
</dbReference>
<dbReference type="PANTHER" id="PTHR23325:SF1">
    <property type="entry name" value="SERUM RESPONSE FACTOR-BINDING PROTEIN 1"/>
    <property type="match status" value="1"/>
</dbReference>
<dbReference type="InterPro" id="IPR015158">
    <property type="entry name" value="Bud22_dom"/>
</dbReference>
<sequence length="468" mass="54258">MPKDNLLFKLDNLEYQFHYLNGDLDSFRPRLGSTTKLYSAKGKKTSKRVAKLLSELEPARITEQLNALRLEIFNNKVYHLEKNLRSILLKQINQYKPKKSAKTDFTQVIENLEAKYGLEKFVELVCKSKIIKLAIAKILPSKNAVPPKWFENHEFWAVHNDKAHEFNPSRIWTEVLLQNKKSDQLVSTLMNNEKSKQLLSSFDSGMNVFLGIKKEAKSKTFNEESQDDERIESKQDSKSKVPSKESPDATDEGEVPELDDDVLKQYDNLLADSEEENEESEAPTLDPNVNYNEVTDEEPDQESGEDEELESDEDSELYSKTHKTKLPELMAGYYSGGDSSDESDVGDDKVAREQLSLKEKKKNRRGQRARRKIWEKKYGREAKHVQREVEKEHEDRKRRQTEYEERVAKRAAKSAAREVEEATRIDQRFIKPVEKKAPQAEHPSWVAKKEAEEKQKNAKFQGKKITFD</sequence>
<evidence type="ECO:0000313" key="5">
    <source>
        <dbReference type="Proteomes" id="UP000005627"/>
    </source>
</evidence>
<reference evidence="4 5" key="1">
    <citation type="journal article" date="2011" name="Proc. Natl. Acad. Sci. U.S.A.">
        <title>Evolutionary erosion of yeast sex chromosomes by mating-type switching accidents.</title>
        <authorList>
            <person name="Gordon J.L."/>
            <person name="Armisen D."/>
            <person name="Proux-Wera E."/>
            <person name="Oheigeartaigh S.S."/>
            <person name="Byrne K.P."/>
            <person name="Wolfe K.H."/>
        </authorList>
    </citation>
    <scope>NUCLEOTIDE SEQUENCE [LARGE SCALE GENOMIC DNA]</scope>
    <source>
        <strain evidence="5">ATCC 10662 / CBS 1146 / NBRC 0425 / NCYC 2629 / NRRL Y-866</strain>
    </source>
</reference>
<feature type="compositionally biased region" description="Basic and acidic residues" evidence="2">
    <location>
        <begin position="430"/>
        <end position="439"/>
    </location>
</feature>
<keyword evidence="1" id="KW-0175">Coiled coil</keyword>
<dbReference type="InterPro" id="IPR037393">
    <property type="entry name" value="Bud22/SRFB1"/>
</dbReference>
<name>G8ZQ85_TORDE</name>
<dbReference type="STRING" id="1076872.G8ZQ85"/>
<dbReference type="Proteomes" id="UP000005627">
    <property type="component" value="Chromosome 2"/>
</dbReference>
<dbReference type="GO" id="GO:0030490">
    <property type="term" value="P:maturation of SSU-rRNA"/>
    <property type="evidence" value="ECO:0007669"/>
    <property type="project" value="EnsemblFungi"/>
</dbReference>
<dbReference type="InParanoid" id="G8ZQ85"/>
<dbReference type="EMBL" id="HE616743">
    <property type="protein sequence ID" value="CCE90779.1"/>
    <property type="molecule type" value="Genomic_DNA"/>
</dbReference>
<feature type="region of interest" description="Disordered" evidence="2">
    <location>
        <begin position="430"/>
        <end position="468"/>
    </location>
</feature>
<dbReference type="HOGENOM" id="CLU_024653_0_0_1"/>
<feature type="region of interest" description="Disordered" evidence="2">
    <location>
        <begin position="219"/>
        <end position="405"/>
    </location>
</feature>
<gene>
    <name evidence="4" type="primary">TDEL0B06500</name>
    <name evidence="4" type="ORF">TDEL_0B06500</name>
</gene>
<dbReference type="FunCoup" id="G8ZQ85">
    <property type="interactions" value="290"/>
</dbReference>
<feature type="compositionally biased region" description="Acidic residues" evidence="2">
    <location>
        <begin position="294"/>
        <end position="316"/>
    </location>
</feature>
<dbReference type="GeneID" id="11505095"/>
<dbReference type="eggNOG" id="ENOG502S6Z4">
    <property type="taxonomic scope" value="Eukaryota"/>
</dbReference>
<feature type="compositionally biased region" description="Acidic residues" evidence="2">
    <location>
        <begin position="248"/>
        <end position="260"/>
    </location>
</feature>
<protein>
    <recommendedName>
        <fullName evidence="3">Bud22 domain-containing protein</fullName>
    </recommendedName>
</protein>
<evidence type="ECO:0000256" key="2">
    <source>
        <dbReference type="SAM" id="MobiDB-lite"/>
    </source>
</evidence>
<evidence type="ECO:0000256" key="1">
    <source>
        <dbReference type="ARBA" id="ARBA00023054"/>
    </source>
</evidence>
<evidence type="ECO:0000259" key="3">
    <source>
        <dbReference type="Pfam" id="PF09073"/>
    </source>
</evidence>
<dbReference type="AlphaFoldDB" id="G8ZQ85"/>
<proteinExistence type="predicted"/>
<dbReference type="KEGG" id="tdl:TDEL_0B06500"/>
<feature type="compositionally biased region" description="Basic and acidic residues" evidence="2">
    <location>
        <begin position="231"/>
        <end position="247"/>
    </location>
</feature>
<dbReference type="GO" id="GO:0005634">
    <property type="term" value="C:nucleus"/>
    <property type="evidence" value="ECO:0007669"/>
    <property type="project" value="EnsemblFungi"/>
</dbReference>
<keyword evidence="5" id="KW-1185">Reference proteome</keyword>
<accession>G8ZQ85</accession>